<sequence length="1379" mass="150910">MKKAGSSSKDRLAKSGNTKKRTPSGSGQPTNAGLTHPGTGAGFGGAPSIGSDESQDAPVVIWPEWSDAEVAAEKWAVKHVFEDPEGLPWLPRSLRGLVDGFKRPVDLAPEGQSPICMQPLHLEDEMFHSIAPSSTGSVGFGSISTSPGLTRSYSKASNVDAAASVMGSSFPEAVLESPEGIEKSDRNQKEGVDDGGGNLGSSHPPGTPAVPGTPAAPGHAQGLGGNSLGSPHGSNMATMEEATSTEEDNTASASANKALEDEASDQEILSGTSKLFQANRHLLGSELMRSILSTLHFLYDQYKKSKASSGPVSGMNASDEFCPWDQIYPKSKDGLPIYNISGKYAVKLFWLGAWRKITVDDRLPVDSEGRPLVVSSVVAHEIWPMLLTKALLKVAALSYKETDQACEFGDFDVFHTLKGWLPEKLPVHEKPSKPLWTALSALNIKTFQSGLAPPLTGAQASRGGNLNPASSTTMAKDRGAVMAGPGDRSTMASANGPRGGTGTAGTVPGGKQSPFVIIFAWREGEEASEKLDMNTIAVPCRIMDIRATVIAPGIQAKDLSNVDLTTTQRLIRLRSYYSCGHFRARKPGDAKSNSKVVEEPPSEAAFETTDCWMPYSEFCRVFRSATVYHSQGSFKFVKSVHSIPDPAKASENLRIPQVLYLPDITKDLSVFVFLSTYGRVKNEVTMQVSSALVEEYDWKGTAERRPVLRMTTNAALCSYLRIPEGRQAYRFIVNCPTSYSLSVWAREEFLLEDEGKYLSERLEVHVRDIDETFPAQPANSWFLLVKNIVHFAEPTFLATSIFVPEYIQQSTCLRMFDNDTNEEIPQVFYQLRPRTYLPNQNGYTLVADCRISQPKPGGKWKLRFVSEPVPVIPPERPLEMWTKPIVQDFDDMYTPNKHNVLFRYVVKVKDAPMNCVSMQLTFSFPSIWLKLQVFDNGVEVQSARGKGIATIYALNLMQTDDPVVAPPAVTKAEKGNDKPDKSEKKGKDGPKETLKESLKEHPGIVTPPVNDLPPIPKHKYIVQGSVENVELSKLIGLLPVTPAPVGEPNRPPSRGVKAAPSASASAKKKRSATISGGSGAAVQNQAGTTGEERSVPTGNEPSWRLRIISTDTASLGVARDTEKEDRYRAIKDSWETAQPGRAARAREARDTYLKQVEAGIIRPIFITGVGGKDVPYKPWTIHGTMAAARLARRQESTRGSHSSMIREDTESETPPPPPSSAGQYPQTSPSRRSTASPSRAASAESRIMSKPHVLTPEEMTELQAERDSRQQEHERYQESVRKARAEDREKRAHDRQLFVDKIEEKMKQVEGFRELDLSRREAYRQKVIKEIEEAQAKARAAMEAAARESALAAEQGVEMDAAAMSLEKDKLKKRAPAKR</sequence>
<gene>
    <name evidence="5" type="ORF">SPPG_02070</name>
</gene>
<dbReference type="InterPro" id="IPR053033">
    <property type="entry name" value="Androglobin-like"/>
</dbReference>
<dbReference type="OMA" id="DVALACW"/>
<feature type="compositionally biased region" description="Basic and acidic residues" evidence="3">
    <location>
        <begin position="1263"/>
        <end position="1293"/>
    </location>
</feature>
<dbReference type="GeneID" id="27685688"/>
<dbReference type="Pfam" id="PF22068">
    <property type="entry name" value="Androglobin_II"/>
    <property type="match status" value="1"/>
</dbReference>
<proteinExistence type="predicted"/>
<dbReference type="Proteomes" id="UP000053201">
    <property type="component" value="Unassembled WGS sequence"/>
</dbReference>
<dbReference type="GO" id="GO:0004198">
    <property type="term" value="F:calcium-dependent cysteine-type endopeptidase activity"/>
    <property type="evidence" value="ECO:0007669"/>
    <property type="project" value="InterPro"/>
</dbReference>
<dbReference type="InterPro" id="IPR054093">
    <property type="entry name" value="Androglobin_II"/>
</dbReference>
<dbReference type="RefSeq" id="XP_016611036.1">
    <property type="nucleotide sequence ID" value="XM_016750372.1"/>
</dbReference>
<dbReference type="VEuPathDB" id="FungiDB:SPPG_02070"/>
<dbReference type="PROSITE" id="PS50203">
    <property type="entry name" value="CALPAIN_CAT"/>
    <property type="match status" value="1"/>
</dbReference>
<feature type="compositionally biased region" description="Polar residues" evidence="3">
    <location>
        <begin position="458"/>
        <end position="474"/>
    </location>
</feature>
<feature type="region of interest" description="Disordered" evidence="3">
    <location>
        <begin position="479"/>
        <end position="507"/>
    </location>
</feature>
<dbReference type="Pfam" id="PF22070">
    <property type="entry name" value="Androglobin_V"/>
    <property type="match status" value="1"/>
</dbReference>
<keyword evidence="6" id="KW-1185">Reference proteome</keyword>
<dbReference type="InterPro" id="IPR001300">
    <property type="entry name" value="Peptidase_C2_calpain_cat"/>
</dbReference>
<evidence type="ECO:0000313" key="6">
    <source>
        <dbReference type="Proteomes" id="UP000053201"/>
    </source>
</evidence>
<protein>
    <recommendedName>
        <fullName evidence="4">Calpain catalytic domain-containing protein</fullName>
    </recommendedName>
</protein>
<evidence type="ECO:0000256" key="1">
    <source>
        <dbReference type="PROSITE-ProRule" id="PRU00239"/>
    </source>
</evidence>
<feature type="compositionally biased region" description="Low complexity" evidence="3">
    <location>
        <begin position="1227"/>
        <end position="1246"/>
    </location>
</feature>
<feature type="compositionally biased region" description="Basic and acidic residues" evidence="3">
    <location>
        <begin position="971"/>
        <end position="1002"/>
    </location>
</feature>
<feature type="region of interest" description="Disordered" evidence="3">
    <location>
        <begin position="1"/>
        <end position="57"/>
    </location>
</feature>
<dbReference type="eggNOG" id="KOG0045">
    <property type="taxonomic scope" value="Eukaryota"/>
</dbReference>
<evidence type="ECO:0000256" key="3">
    <source>
        <dbReference type="SAM" id="MobiDB-lite"/>
    </source>
</evidence>
<feature type="region of interest" description="Disordered" evidence="3">
    <location>
        <begin position="1042"/>
        <end position="1101"/>
    </location>
</feature>
<dbReference type="SMART" id="SM00230">
    <property type="entry name" value="CysPc"/>
    <property type="match status" value="1"/>
</dbReference>
<dbReference type="EMBL" id="KQ257452">
    <property type="protein sequence ID" value="KND02997.1"/>
    <property type="molecule type" value="Genomic_DNA"/>
</dbReference>
<comment type="caution">
    <text evidence="1">Lacks conserved residue(s) required for the propagation of feature annotation.</text>
</comment>
<organism evidence="5 6">
    <name type="scientific">Spizellomyces punctatus (strain DAOM BR117)</name>
    <dbReference type="NCBI Taxonomy" id="645134"/>
    <lineage>
        <taxon>Eukaryota</taxon>
        <taxon>Fungi</taxon>
        <taxon>Fungi incertae sedis</taxon>
        <taxon>Chytridiomycota</taxon>
        <taxon>Chytridiomycota incertae sedis</taxon>
        <taxon>Chytridiomycetes</taxon>
        <taxon>Spizellomycetales</taxon>
        <taxon>Spizellomycetaceae</taxon>
        <taxon>Spizellomyces</taxon>
    </lineage>
</organism>
<name>A0A0L0HPH8_SPIPD</name>
<dbReference type="Pfam" id="PF00648">
    <property type="entry name" value="Peptidase_C2"/>
    <property type="match status" value="1"/>
</dbReference>
<feature type="region of interest" description="Disordered" evidence="3">
    <location>
        <begin position="967"/>
        <end position="1011"/>
    </location>
</feature>
<dbReference type="GO" id="GO:0006508">
    <property type="term" value="P:proteolysis"/>
    <property type="evidence" value="ECO:0007669"/>
    <property type="project" value="InterPro"/>
</dbReference>
<feature type="compositionally biased region" description="Polar residues" evidence="3">
    <location>
        <begin position="23"/>
        <end position="33"/>
    </location>
</feature>
<feature type="coiled-coil region" evidence="2">
    <location>
        <begin position="1324"/>
        <end position="1351"/>
    </location>
</feature>
<dbReference type="OrthoDB" id="167576at2759"/>
<dbReference type="InterPro" id="IPR054094">
    <property type="entry name" value="Androglobin_IV"/>
</dbReference>
<dbReference type="Pfam" id="PF22069">
    <property type="entry name" value="Androglobin_IV"/>
    <property type="match status" value="1"/>
</dbReference>
<dbReference type="InterPro" id="IPR038765">
    <property type="entry name" value="Papain-like_cys_pep_sf"/>
</dbReference>
<accession>A0A0L0HPH8</accession>
<reference evidence="5 6" key="1">
    <citation type="submission" date="2009-08" db="EMBL/GenBank/DDBJ databases">
        <title>The Genome Sequence of Spizellomyces punctatus strain DAOM BR117.</title>
        <authorList>
            <consortium name="The Broad Institute Genome Sequencing Platform"/>
            <person name="Russ C."/>
            <person name="Cuomo C."/>
            <person name="Shea T."/>
            <person name="Young S.K."/>
            <person name="Zeng Q."/>
            <person name="Koehrsen M."/>
            <person name="Haas B."/>
            <person name="Borodovsky M."/>
            <person name="Guigo R."/>
            <person name="Alvarado L."/>
            <person name="Berlin A."/>
            <person name="Bochicchio J."/>
            <person name="Borenstein D."/>
            <person name="Chapman S."/>
            <person name="Chen Z."/>
            <person name="Engels R."/>
            <person name="Freedman E."/>
            <person name="Gellesch M."/>
            <person name="Goldberg J."/>
            <person name="Griggs A."/>
            <person name="Gujja S."/>
            <person name="Heiman D."/>
            <person name="Hepburn T."/>
            <person name="Howarth C."/>
            <person name="Jen D."/>
            <person name="Larson L."/>
            <person name="Lewis B."/>
            <person name="Mehta T."/>
            <person name="Park D."/>
            <person name="Pearson M."/>
            <person name="Roberts A."/>
            <person name="Saif S."/>
            <person name="Shenoy N."/>
            <person name="Sisk P."/>
            <person name="Stolte C."/>
            <person name="Sykes S."/>
            <person name="Thomson T."/>
            <person name="Walk T."/>
            <person name="White J."/>
            <person name="Yandava C."/>
            <person name="Burger G."/>
            <person name="Gray M.W."/>
            <person name="Holland P.W.H."/>
            <person name="King N."/>
            <person name="Lang F.B.F."/>
            <person name="Roger A.J."/>
            <person name="Ruiz-Trillo I."/>
            <person name="Lander E."/>
            <person name="Nusbaum C."/>
        </authorList>
    </citation>
    <scope>NUCLEOTIDE SEQUENCE [LARGE SCALE GENOMIC DNA]</scope>
    <source>
        <strain evidence="5 6">DAOM BR117</strain>
    </source>
</reference>
<feature type="region of interest" description="Disordered" evidence="3">
    <location>
        <begin position="173"/>
        <end position="265"/>
    </location>
</feature>
<dbReference type="SUPFAM" id="SSF54001">
    <property type="entry name" value="Cysteine proteinases"/>
    <property type="match status" value="1"/>
</dbReference>
<feature type="compositionally biased region" description="Low complexity" evidence="3">
    <location>
        <begin position="209"/>
        <end position="218"/>
    </location>
</feature>
<dbReference type="PANTHER" id="PTHR46298">
    <property type="entry name" value="ANDROGLOBIN"/>
    <property type="match status" value="1"/>
</dbReference>
<feature type="compositionally biased region" description="Basic and acidic residues" evidence="3">
    <location>
        <begin position="1192"/>
        <end position="1208"/>
    </location>
</feature>
<dbReference type="PANTHER" id="PTHR46298:SF1">
    <property type="entry name" value="ANDROGLOBIN"/>
    <property type="match status" value="1"/>
</dbReference>
<feature type="region of interest" description="Disordered" evidence="3">
    <location>
        <begin position="1190"/>
        <end position="1293"/>
    </location>
</feature>
<keyword evidence="2" id="KW-0175">Coiled coil</keyword>
<feature type="compositionally biased region" description="Basic and acidic residues" evidence="3">
    <location>
        <begin position="180"/>
        <end position="192"/>
    </location>
</feature>
<feature type="domain" description="Calpain catalytic" evidence="4">
    <location>
        <begin position="331"/>
        <end position="447"/>
    </location>
</feature>
<dbReference type="STRING" id="645134.A0A0L0HPH8"/>
<dbReference type="InterPro" id="IPR054095">
    <property type="entry name" value="Androglobin_V"/>
</dbReference>
<evidence type="ECO:0000259" key="4">
    <source>
        <dbReference type="PROSITE" id="PS50203"/>
    </source>
</evidence>
<feature type="region of interest" description="Disordered" evidence="3">
    <location>
        <begin position="455"/>
        <end position="474"/>
    </location>
</feature>
<evidence type="ECO:0000313" key="5">
    <source>
        <dbReference type="EMBL" id="KND02997.1"/>
    </source>
</evidence>
<evidence type="ECO:0000256" key="2">
    <source>
        <dbReference type="SAM" id="Coils"/>
    </source>
</evidence>
<dbReference type="InParanoid" id="A0A0L0HPH8"/>